<dbReference type="GO" id="GO:0003824">
    <property type="term" value="F:catalytic activity"/>
    <property type="evidence" value="ECO:0007669"/>
    <property type="project" value="UniProtKB-KW"/>
</dbReference>
<keyword evidence="1" id="KW-0511">Multifunctional enzyme</keyword>
<dbReference type="InterPro" id="IPR041577">
    <property type="entry name" value="RT_RNaseH_2"/>
</dbReference>
<feature type="domain" description="Integrase catalytic" evidence="2">
    <location>
        <begin position="536"/>
        <end position="620"/>
    </location>
</feature>
<organism evidence="3">
    <name type="scientific">Tanacetum cinerariifolium</name>
    <name type="common">Dalmatian daisy</name>
    <name type="synonym">Chrysanthemum cinerariifolium</name>
    <dbReference type="NCBI Taxonomy" id="118510"/>
    <lineage>
        <taxon>Eukaryota</taxon>
        <taxon>Viridiplantae</taxon>
        <taxon>Streptophyta</taxon>
        <taxon>Embryophyta</taxon>
        <taxon>Tracheophyta</taxon>
        <taxon>Spermatophyta</taxon>
        <taxon>Magnoliopsida</taxon>
        <taxon>eudicotyledons</taxon>
        <taxon>Gunneridae</taxon>
        <taxon>Pentapetalae</taxon>
        <taxon>asterids</taxon>
        <taxon>campanulids</taxon>
        <taxon>Asterales</taxon>
        <taxon>Asteraceae</taxon>
        <taxon>Asteroideae</taxon>
        <taxon>Anthemideae</taxon>
        <taxon>Anthemidinae</taxon>
        <taxon>Tanacetum</taxon>
    </lineage>
</organism>
<dbReference type="Gene3D" id="1.10.340.70">
    <property type="match status" value="1"/>
</dbReference>
<evidence type="ECO:0000313" key="3">
    <source>
        <dbReference type="EMBL" id="GEU46458.1"/>
    </source>
</evidence>
<dbReference type="InterPro" id="IPR041588">
    <property type="entry name" value="Integrase_H2C2"/>
</dbReference>
<dbReference type="Gene3D" id="3.30.420.10">
    <property type="entry name" value="Ribonuclease H-like superfamily/Ribonuclease H"/>
    <property type="match status" value="1"/>
</dbReference>
<dbReference type="InterPro" id="IPR012337">
    <property type="entry name" value="RNaseH-like_sf"/>
</dbReference>
<dbReference type="AlphaFoldDB" id="A0A6L2KAJ7"/>
<dbReference type="FunFam" id="3.30.70.270:FF:000026">
    <property type="entry name" value="Transposon Ty3-G Gag-Pol polyprotein"/>
    <property type="match status" value="1"/>
</dbReference>
<dbReference type="SUPFAM" id="SSF53098">
    <property type="entry name" value="Ribonuclease H-like"/>
    <property type="match status" value="1"/>
</dbReference>
<dbReference type="InterPro" id="IPR001584">
    <property type="entry name" value="Integrase_cat-core"/>
</dbReference>
<sequence>MGDANPIRTLGDYSEPSHKGYMNTIELRVGNKVCEINCAVSGKICNKNPDESWEIIENLALYDHEGWNDAKEFVKPVSSRISWHYISSLIFVSPFEKGPVWGCDGLVSRAKVISNQVVYLGLVYNQYVILPIAVYEAIRMGHDSMNQVVRQGTTVEKNANNKRKFKNQPKDNRVPQQLPFKKPDVARAYTIRTNEKKAYVGNLPYCNKYLPGLPPIQKVEFQIDLVPGAALVARAPYRLASSKLQELSTQLQELSEKGFIRPSSSPWGALVLFVKKKDGSFRMCINYRELNKLTVKNRFRNEEIPKTAFRVAMATTSSNKYIHVDPAKIEPIKDWASPKTPIEIRQFLGLAGYYRRFIEGFSKIAKPMTKLTQKNVKFDWSEKAEAAFQLLKQKMCSAPILALPKGSENFVVYCDASRKGLGVVLMQEKKVIGYASRQLKIHEKNYTTDDLELEAVVFALKISWIPCRGNLRELIMHESHKSKYSIHPGSDKMYQDLKKLYWWPNMKTKIATYVNKCLICAKVKAGCQKPSDLLVQPAIPVWKWENITMDFVTKLPKTSTGQDTIWVIVDRLTKSAHFLPMKETDSMWKLTRQYLKKVVSRHEVPVSIISDRDSKFTSHF</sequence>
<accession>A0A6L2KAJ7</accession>
<dbReference type="InterPro" id="IPR036397">
    <property type="entry name" value="RNaseH_sf"/>
</dbReference>
<dbReference type="SUPFAM" id="SSF56672">
    <property type="entry name" value="DNA/RNA polymerases"/>
    <property type="match status" value="1"/>
</dbReference>
<dbReference type="Gene3D" id="3.30.70.270">
    <property type="match status" value="1"/>
</dbReference>
<dbReference type="Gene3D" id="3.10.10.10">
    <property type="entry name" value="HIV Type 1 Reverse Transcriptase, subunit A, domain 1"/>
    <property type="match status" value="1"/>
</dbReference>
<dbReference type="PANTHER" id="PTHR37984:SF5">
    <property type="entry name" value="PROTEIN NYNRIN-LIKE"/>
    <property type="match status" value="1"/>
</dbReference>
<reference evidence="3" key="1">
    <citation type="journal article" date="2019" name="Sci. Rep.">
        <title>Draft genome of Tanacetum cinerariifolium, the natural source of mosquito coil.</title>
        <authorList>
            <person name="Yamashiro T."/>
            <person name="Shiraishi A."/>
            <person name="Satake H."/>
            <person name="Nakayama K."/>
        </authorList>
    </citation>
    <scope>NUCLEOTIDE SEQUENCE</scope>
</reference>
<name>A0A6L2KAJ7_TANCI</name>
<dbReference type="PROSITE" id="PS50994">
    <property type="entry name" value="INTEGRASE"/>
    <property type="match status" value="1"/>
</dbReference>
<protein>
    <submittedName>
        <fullName evidence="3">Retrotransposable element Tf2</fullName>
    </submittedName>
</protein>
<dbReference type="EMBL" id="BKCJ010002128">
    <property type="protein sequence ID" value="GEU46458.1"/>
    <property type="molecule type" value="Genomic_DNA"/>
</dbReference>
<dbReference type="GO" id="GO:0003676">
    <property type="term" value="F:nucleic acid binding"/>
    <property type="evidence" value="ECO:0007669"/>
    <property type="project" value="InterPro"/>
</dbReference>
<dbReference type="Pfam" id="PF17919">
    <property type="entry name" value="RT_RNaseH_2"/>
    <property type="match status" value="1"/>
</dbReference>
<dbReference type="PANTHER" id="PTHR37984">
    <property type="entry name" value="PROTEIN CBG26694"/>
    <property type="match status" value="1"/>
</dbReference>
<evidence type="ECO:0000259" key="2">
    <source>
        <dbReference type="PROSITE" id="PS50994"/>
    </source>
</evidence>
<gene>
    <name evidence="3" type="ORF">Tci_018436</name>
</gene>
<dbReference type="InterPro" id="IPR043128">
    <property type="entry name" value="Rev_trsase/Diguanyl_cyclase"/>
</dbReference>
<dbReference type="Pfam" id="PF17921">
    <property type="entry name" value="Integrase_H2C2"/>
    <property type="match status" value="1"/>
</dbReference>
<dbReference type="InterPro" id="IPR043502">
    <property type="entry name" value="DNA/RNA_pol_sf"/>
</dbReference>
<dbReference type="GO" id="GO:0015074">
    <property type="term" value="P:DNA integration"/>
    <property type="evidence" value="ECO:0007669"/>
    <property type="project" value="InterPro"/>
</dbReference>
<dbReference type="InterPro" id="IPR050951">
    <property type="entry name" value="Retrovirus_Pol_polyprotein"/>
</dbReference>
<evidence type="ECO:0000256" key="1">
    <source>
        <dbReference type="ARBA" id="ARBA00023268"/>
    </source>
</evidence>
<proteinExistence type="predicted"/>
<comment type="caution">
    <text evidence="3">The sequence shown here is derived from an EMBL/GenBank/DDBJ whole genome shotgun (WGS) entry which is preliminary data.</text>
</comment>